<evidence type="ECO:0000313" key="2">
    <source>
        <dbReference type="Proteomes" id="UP001362999"/>
    </source>
</evidence>
<gene>
    <name evidence="1" type="ORF">R3P38DRAFT_2777057</name>
</gene>
<sequence>MTDPVTRLLDAIAGVKDNPASLLLFLATLSNVELFEIGCDTSLGMLVKNFLENPPHPNSVGLSWRSMQFMLTQVTGLITGLFVYQLLLGGQNLLTSDVSMIILVETDDLVARAAKFLTATSDYIPCPLLSIRDRCPDTEIVLRRPGCALTISIRSSTNPCASVFKQKATSLFNWLSGSEIFIAYHELTLNKRALRNHGMDVEDLPAACETDLSRDNSEQQGLRRMPIWSSSGMEWYHEKRARRYELVFGQRWLFA</sequence>
<organism evidence="1 2">
    <name type="scientific">Favolaschia claudopus</name>
    <dbReference type="NCBI Taxonomy" id="2862362"/>
    <lineage>
        <taxon>Eukaryota</taxon>
        <taxon>Fungi</taxon>
        <taxon>Dikarya</taxon>
        <taxon>Basidiomycota</taxon>
        <taxon>Agaricomycotina</taxon>
        <taxon>Agaricomycetes</taxon>
        <taxon>Agaricomycetidae</taxon>
        <taxon>Agaricales</taxon>
        <taxon>Marasmiineae</taxon>
        <taxon>Mycenaceae</taxon>
        <taxon>Favolaschia</taxon>
    </lineage>
</organism>
<evidence type="ECO:0000313" key="1">
    <source>
        <dbReference type="EMBL" id="KAK7026924.1"/>
    </source>
</evidence>
<comment type="caution">
    <text evidence="1">The sequence shown here is derived from an EMBL/GenBank/DDBJ whole genome shotgun (WGS) entry which is preliminary data.</text>
</comment>
<dbReference type="AlphaFoldDB" id="A0AAW0BLU0"/>
<proteinExistence type="predicted"/>
<dbReference type="Proteomes" id="UP001362999">
    <property type="component" value="Unassembled WGS sequence"/>
</dbReference>
<protein>
    <submittedName>
        <fullName evidence="1">Uncharacterized protein</fullName>
    </submittedName>
</protein>
<accession>A0AAW0BLU0</accession>
<name>A0AAW0BLU0_9AGAR</name>
<dbReference type="EMBL" id="JAWWNJ010000030">
    <property type="protein sequence ID" value="KAK7026924.1"/>
    <property type="molecule type" value="Genomic_DNA"/>
</dbReference>
<reference evidence="1 2" key="1">
    <citation type="journal article" date="2024" name="J Genomics">
        <title>Draft genome sequencing and assembly of Favolaschia claudopus CIRM-BRFM 2984 isolated from oak limbs.</title>
        <authorList>
            <person name="Navarro D."/>
            <person name="Drula E."/>
            <person name="Chaduli D."/>
            <person name="Cazenave R."/>
            <person name="Ahrendt S."/>
            <person name="Wang J."/>
            <person name="Lipzen A."/>
            <person name="Daum C."/>
            <person name="Barry K."/>
            <person name="Grigoriev I.V."/>
            <person name="Favel A."/>
            <person name="Rosso M.N."/>
            <person name="Martin F."/>
        </authorList>
    </citation>
    <scope>NUCLEOTIDE SEQUENCE [LARGE SCALE GENOMIC DNA]</scope>
    <source>
        <strain evidence="1 2">CIRM-BRFM 2984</strain>
    </source>
</reference>
<keyword evidence="2" id="KW-1185">Reference proteome</keyword>